<proteinExistence type="predicted"/>
<gene>
    <name evidence="2" type="ORF">GTH32_05820</name>
</gene>
<feature type="signal peptide" evidence="1">
    <location>
        <begin position="1"/>
        <end position="44"/>
    </location>
</feature>
<keyword evidence="1" id="KW-0732">Signal</keyword>
<protein>
    <recommendedName>
        <fullName evidence="4">Carboxypeptidase regulatory-like domain-containing protein</fullName>
    </recommendedName>
</protein>
<reference evidence="2 3" key="1">
    <citation type="submission" date="2020-01" db="EMBL/GenBank/DDBJ databases">
        <authorList>
            <person name="Chen J."/>
            <person name="Zhu S."/>
            <person name="Yang J."/>
        </authorList>
    </citation>
    <scope>NUCLEOTIDE SEQUENCE [LARGE SCALE GENOMIC DNA]</scope>
    <source>
        <strain evidence="2 3">345S023</strain>
    </source>
</reference>
<accession>A0A7X5LJY6</accession>
<dbReference type="InterPro" id="IPR028974">
    <property type="entry name" value="TSP_type-3_rpt"/>
</dbReference>
<dbReference type="AlphaFoldDB" id="A0A7X5LJY6"/>
<keyword evidence="3" id="KW-1185">Reference proteome</keyword>
<dbReference type="RefSeq" id="WP_163084298.1">
    <property type="nucleotide sequence ID" value="NZ_JAAAWN010000005.1"/>
</dbReference>
<evidence type="ECO:0000313" key="2">
    <source>
        <dbReference type="EMBL" id="NDV90714.1"/>
    </source>
</evidence>
<evidence type="ECO:0000256" key="1">
    <source>
        <dbReference type="SAM" id="SignalP"/>
    </source>
</evidence>
<dbReference type="SUPFAM" id="SSF103647">
    <property type="entry name" value="TSP type-3 repeat"/>
    <property type="match status" value="1"/>
</dbReference>
<organism evidence="2 3">
    <name type="scientific">Alteromonas profundi</name>
    <dbReference type="NCBI Taxonomy" id="2696062"/>
    <lineage>
        <taxon>Bacteria</taxon>
        <taxon>Pseudomonadati</taxon>
        <taxon>Pseudomonadota</taxon>
        <taxon>Gammaproteobacteria</taxon>
        <taxon>Alteromonadales</taxon>
        <taxon>Alteromonadaceae</taxon>
        <taxon>Alteromonas/Salinimonas group</taxon>
        <taxon>Alteromonas</taxon>
    </lineage>
</organism>
<dbReference type="Gene3D" id="4.10.1080.10">
    <property type="entry name" value="TSP type-3 repeat"/>
    <property type="match status" value="1"/>
</dbReference>
<dbReference type="GO" id="GO:0005509">
    <property type="term" value="F:calcium ion binding"/>
    <property type="evidence" value="ECO:0007669"/>
    <property type="project" value="InterPro"/>
</dbReference>
<name>A0A7X5LJY6_9ALTE</name>
<dbReference type="Proteomes" id="UP000470213">
    <property type="component" value="Unassembled WGS sequence"/>
</dbReference>
<comment type="caution">
    <text evidence="2">The sequence shown here is derived from an EMBL/GenBank/DDBJ whole genome shotgun (WGS) entry which is preliminary data.</text>
</comment>
<evidence type="ECO:0000313" key="3">
    <source>
        <dbReference type="Proteomes" id="UP000470213"/>
    </source>
</evidence>
<feature type="chain" id="PRO_5031332379" description="Carboxypeptidase regulatory-like domain-containing protein" evidence="1">
    <location>
        <begin position="45"/>
        <end position="1119"/>
    </location>
</feature>
<sequence>MVNPLGNTHYFALTRMYRQHATFFTIVLWSVLLLSALISHSATAQSSGSWEPVENVTIEQGSRFYDRNSRLYFTDNMVSIEGDTTALADLRLVVTDSTTAVDNAEGMMDGLPYFTMNDTSGAQRIFFARSRGAFSYTLAVMQFTEEVTDSDNDGVPDNEDICPLDPDNDADSDGICGDVDVCPADPLNDADEDNICDSDDFCPGDDTNMCILVSGLVLGNGSALENASVQLGLGGTTLFTDMDGSFSGAVGPDTLRNDGSSNFVPITINAGGFSTGNVKVKMEGDNRDYSITVNLQQVSDILDEFDDVTADGGVVIVKEGSPVGSLEIPTGSLPDGATQVVGTVTYLNPETDDLLSSPGGDLLALPEGADPNVDDPVTLESFGMMEFNLQDQDGNEISELNGPAEVCMRATTGLVEGNTIPLWYYDEEQGLWIEEGEGEVVERDGELLICGNVEHFTWWNYDQPITTHSCLRYEMRDETTGESLNNLNWYAEGATYNGSSPARGCASGNDEFDAFTVKISMPLDEQSIRVYTFLGGTKFYLASDADSTYSLTTSVTQAANFPTPTENGSCLTGTLSGACWLLDYQDGVADGILPIDLSNINLPPVITEFALNETFLLMGESMGLSVTVTDPEGEDVRLDWQTNCGYYGDTSLGSIDNTPQNGISGTHFSNTFTAPNSLSYPVEYCQIELTASDPQGAETIANRWITVASSFEYEVNGVVYGTDGQPTPFIDVQYFNWDCEELNQTATTNASGEFSFSLNLQRCDLDGDQQYYSTGAVIVFFEKDGVQWAQEQYLDDFYNGGIDIIPSIQAASASSQTNGCSIADDGSTSCYLDIFLPTLWSSLSGDIVDNPFVSEIGLEISLYSFEEFSNGSGYVWLYDYIPMLPTDTSYGPIPIPVSTGEIYLYGATADDPSANRYYEFDIWSQNPTERDIGDFDEAPVEITVLNTSGDAVTGADVEIASYTGGTNVVDSGNTDANGSVTLYGGLGYTNGNVFDSVLGNRYYFSSILTRWDEPRIIDINGIEQCNVKVTVFDEVGEVVEGLVVQWFGENSSGNSTPTDSNGEVTFNVRPGYLNIEAYDGPYFYRFVEIGHCRLEGGLPRAIDIDISSSRAPVYYLNIL</sequence>
<dbReference type="EMBL" id="JAAAWN010000005">
    <property type="protein sequence ID" value="NDV90714.1"/>
    <property type="molecule type" value="Genomic_DNA"/>
</dbReference>
<evidence type="ECO:0008006" key="4">
    <source>
        <dbReference type="Google" id="ProtNLM"/>
    </source>
</evidence>